<dbReference type="EMBL" id="AORV01000059">
    <property type="protein sequence ID" value="EMS70179.1"/>
    <property type="molecule type" value="Genomic_DNA"/>
</dbReference>
<proteinExistence type="predicted"/>
<accession>S0FLY5</accession>
<evidence type="ECO:0000256" key="2">
    <source>
        <dbReference type="PIRSR" id="PIRSR639069-2"/>
    </source>
</evidence>
<comment type="caution">
    <text evidence="4">The sequence shown here is derived from an EMBL/GenBank/DDBJ whole genome shotgun (WGS) entry which is preliminary data.</text>
</comment>
<feature type="domain" description="Acetyl xylan esterase" evidence="3">
    <location>
        <begin position="7"/>
        <end position="317"/>
    </location>
</feature>
<dbReference type="PANTHER" id="PTHR40111:SF1">
    <property type="entry name" value="CEPHALOSPORIN-C DEACETYLASE"/>
    <property type="match status" value="1"/>
</dbReference>
<feature type="active site" description="Charge relay system" evidence="1">
    <location>
        <position position="272"/>
    </location>
</feature>
<gene>
    <name evidence="4" type="ORF">CTER_4105</name>
</gene>
<dbReference type="Proteomes" id="UP000014155">
    <property type="component" value="Unassembled WGS sequence"/>
</dbReference>
<feature type="active site" description="Charge relay system" evidence="1">
    <location>
        <position position="301"/>
    </location>
</feature>
<feature type="binding site" evidence="2">
    <location>
        <position position="95"/>
    </location>
    <ligand>
        <name>substrate</name>
    </ligand>
</feature>
<organism evidence="4 5">
    <name type="scientific">Ruminiclostridium cellobioparum subsp. termitidis CT1112</name>
    <dbReference type="NCBI Taxonomy" id="1195236"/>
    <lineage>
        <taxon>Bacteria</taxon>
        <taxon>Bacillati</taxon>
        <taxon>Bacillota</taxon>
        <taxon>Clostridia</taxon>
        <taxon>Eubacteriales</taxon>
        <taxon>Oscillospiraceae</taxon>
        <taxon>Ruminiclostridium</taxon>
    </lineage>
</organism>
<dbReference type="RefSeq" id="WP_004628991.1">
    <property type="nucleotide sequence ID" value="NZ_AORV01000059.1"/>
</dbReference>
<evidence type="ECO:0000256" key="1">
    <source>
        <dbReference type="PIRSR" id="PIRSR639069-1"/>
    </source>
</evidence>
<evidence type="ECO:0000259" key="3">
    <source>
        <dbReference type="Pfam" id="PF05448"/>
    </source>
</evidence>
<dbReference type="SUPFAM" id="SSF53474">
    <property type="entry name" value="alpha/beta-Hydrolases"/>
    <property type="match status" value="1"/>
</dbReference>
<dbReference type="PANTHER" id="PTHR40111">
    <property type="entry name" value="CEPHALOSPORIN-C DEACETYLASE"/>
    <property type="match status" value="1"/>
</dbReference>
<protein>
    <submittedName>
        <fullName evidence="4">Acetyl esterase (Deacetylase)</fullName>
        <ecNumber evidence="4">3.1.1.41</ecNumber>
    </submittedName>
</protein>
<reference evidence="4 5" key="1">
    <citation type="journal article" date="2013" name="Genome Announc.">
        <title>Draft Genome Sequence of the Cellulolytic, Mesophilic, Anaerobic Bacterium Clostridium termitidis Strain CT1112 (DSM 5398).</title>
        <authorList>
            <person name="Lal S."/>
            <person name="Ramachandran U."/>
            <person name="Zhang X."/>
            <person name="Munir R."/>
            <person name="Sparling R."/>
            <person name="Levin D.B."/>
        </authorList>
    </citation>
    <scope>NUCLEOTIDE SEQUENCE [LARGE SCALE GENOMIC DNA]</scope>
    <source>
        <strain evidence="4 5">CT1112</strain>
    </source>
</reference>
<dbReference type="InterPro" id="IPR008391">
    <property type="entry name" value="AXE1_dom"/>
</dbReference>
<keyword evidence="5" id="KW-1185">Reference proteome</keyword>
<evidence type="ECO:0000313" key="4">
    <source>
        <dbReference type="EMBL" id="EMS70179.1"/>
    </source>
</evidence>
<dbReference type="STRING" id="1195236.CTER_4105"/>
<feature type="active site" description="Nucleophile" evidence="1">
    <location>
        <position position="186"/>
    </location>
</feature>
<dbReference type="InterPro" id="IPR039069">
    <property type="entry name" value="CE7"/>
</dbReference>
<dbReference type="eggNOG" id="COG3458">
    <property type="taxonomic scope" value="Bacteria"/>
</dbReference>
<evidence type="ECO:0000313" key="5">
    <source>
        <dbReference type="Proteomes" id="UP000014155"/>
    </source>
</evidence>
<dbReference type="InterPro" id="IPR029058">
    <property type="entry name" value="AB_hydrolase_fold"/>
</dbReference>
<dbReference type="EC" id="3.1.1.41" evidence="4"/>
<dbReference type="AlphaFoldDB" id="S0FLY5"/>
<keyword evidence="4" id="KW-0378">Hydrolase</keyword>
<sequence length="318" mass="35945">MNPSHGDMPLEELEKYTGSTPCPADFDIFWDKALEEMSAAAPEVELIPSDFVKVPFAECFDLYFTGVGGARIHAKYLRPKASPKPCPAVLKFHGYAWHSGDWHDKLNYVAMGFCVAALDCRGQGGTSEDTGCIKGPTLRGHIIRGINDSPEKMLFRQIYLDTAQLANIVMSFPEVDESYVCTTGESQGGALALVCAALEPRIAKAAPVHPYLSDFKRYWYLDAQDEIKEYFRFFDPMHLREKEIFNKLGYIDIQNLVKRIKAEVLFSTGLLDQVCPPSTQFAAYNKISAAKQMLLFHDYAHEYYPQLNDYIFKFICNI</sequence>
<dbReference type="GO" id="GO:0047739">
    <property type="term" value="F:cephalosporin-C deacetylase activity"/>
    <property type="evidence" value="ECO:0007669"/>
    <property type="project" value="UniProtKB-EC"/>
</dbReference>
<name>S0FLY5_RUMCE</name>
<dbReference type="GO" id="GO:0005976">
    <property type="term" value="P:polysaccharide metabolic process"/>
    <property type="evidence" value="ECO:0007669"/>
    <property type="project" value="TreeGrafter"/>
</dbReference>
<dbReference type="Gene3D" id="3.40.50.1820">
    <property type="entry name" value="alpha/beta hydrolase"/>
    <property type="match status" value="1"/>
</dbReference>
<dbReference type="Pfam" id="PF05448">
    <property type="entry name" value="AXE1"/>
    <property type="match status" value="1"/>
</dbReference>
<dbReference type="PATRIC" id="fig|1195236.3.peg.4321"/>